<protein>
    <recommendedName>
        <fullName evidence="1">Mycothiol-dependent maleylpyruvate isomerase metal-binding domain-containing protein</fullName>
    </recommendedName>
</protein>
<dbReference type="OrthoDB" id="3213216at2"/>
<evidence type="ECO:0000313" key="3">
    <source>
        <dbReference type="Proteomes" id="UP000431401"/>
    </source>
</evidence>
<organism evidence="2 3">
    <name type="scientific">Nocardia aurantia</name>
    <dbReference type="NCBI Taxonomy" id="2585199"/>
    <lineage>
        <taxon>Bacteria</taxon>
        <taxon>Bacillati</taxon>
        <taxon>Actinomycetota</taxon>
        <taxon>Actinomycetes</taxon>
        <taxon>Mycobacteriales</taxon>
        <taxon>Nocardiaceae</taxon>
        <taxon>Nocardia</taxon>
    </lineage>
</organism>
<dbReference type="EMBL" id="WEGI01000002">
    <property type="protein sequence ID" value="MQY25345.1"/>
    <property type="molecule type" value="Genomic_DNA"/>
</dbReference>
<keyword evidence="3" id="KW-1185">Reference proteome</keyword>
<dbReference type="SUPFAM" id="SSF109854">
    <property type="entry name" value="DinB/YfiT-like putative metalloenzymes"/>
    <property type="match status" value="1"/>
</dbReference>
<evidence type="ECO:0000313" key="2">
    <source>
        <dbReference type="EMBL" id="MQY25345.1"/>
    </source>
</evidence>
<gene>
    <name evidence="2" type="ORF">NRB56_09010</name>
</gene>
<proteinExistence type="predicted"/>
<reference evidence="2 3" key="1">
    <citation type="submission" date="2019-10" db="EMBL/GenBank/DDBJ databases">
        <title>Nocardia macrotermitis sp. nov. and Nocardia aurantia sp. nov., isolated from the gut of fungus growing-termite Macrotermes natalensis.</title>
        <authorList>
            <person name="Benndorf R."/>
            <person name="Schwitalla J."/>
            <person name="Martin K."/>
            <person name="De Beer W."/>
            <person name="Kaster A.-K."/>
            <person name="Vollmers J."/>
            <person name="Poulsen M."/>
            <person name="Beemelmanns C."/>
        </authorList>
    </citation>
    <scope>NUCLEOTIDE SEQUENCE [LARGE SCALE GENOMIC DNA]</scope>
    <source>
        <strain evidence="2 3">RB56</strain>
    </source>
</reference>
<dbReference type="AlphaFoldDB" id="A0A7K0DHR2"/>
<dbReference type="InterPro" id="IPR024344">
    <property type="entry name" value="MDMPI_metal-binding"/>
</dbReference>
<dbReference type="RefSeq" id="WP_153339225.1">
    <property type="nucleotide sequence ID" value="NZ_WEGI01000002.1"/>
</dbReference>
<dbReference type="Gene3D" id="1.20.120.450">
    <property type="entry name" value="dinb family like domain"/>
    <property type="match status" value="1"/>
</dbReference>
<dbReference type="InterPro" id="IPR034660">
    <property type="entry name" value="DinB/YfiT-like"/>
</dbReference>
<dbReference type="Pfam" id="PF11716">
    <property type="entry name" value="MDMPI_N"/>
    <property type="match status" value="1"/>
</dbReference>
<dbReference type="Proteomes" id="UP000431401">
    <property type="component" value="Unassembled WGS sequence"/>
</dbReference>
<feature type="domain" description="Mycothiol-dependent maleylpyruvate isomerase metal-binding" evidence="1">
    <location>
        <begin position="12"/>
        <end position="159"/>
    </location>
</feature>
<name>A0A7K0DHR2_9NOCA</name>
<accession>A0A7K0DHR2</accession>
<comment type="caution">
    <text evidence="2">The sequence shown here is derived from an EMBL/GenBank/DDBJ whole genome shotgun (WGS) entry which is preliminary data.</text>
</comment>
<evidence type="ECO:0000259" key="1">
    <source>
        <dbReference type="Pfam" id="PF11716"/>
    </source>
</evidence>
<sequence length="211" mass="21717">MIPIRAAYLEAAGSAAALLGDPAVAAAWDRPSVLPEFGVHGLAGHLGSQVLQVSRALAAEVPDEIPVSVPEFFTHAAAFHTDLDGESNVRIRHGSAAAASGGVGALVSQVDTALAGQQVALAAEQLSRVVPTPGGMPMLLDDFLLTRIMEIALHSDDLAVSAEIPTPLLPAEAFEPVLDLLSRLAVVRHGQVAVLRALSRAERAPGTIAGI</sequence>
<dbReference type="GO" id="GO:0046872">
    <property type="term" value="F:metal ion binding"/>
    <property type="evidence" value="ECO:0007669"/>
    <property type="project" value="InterPro"/>
</dbReference>